<reference evidence="2" key="1">
    <citation type="journal article" date="2017" name="Nat. Commun.">
        <title>The North American bullfrog draft genome provides insight into hormonal regulation of long noncoding RNA.</title>
        <authorList>
            <person name="Hammond S.A."/>
            <person name="Warren R.L."/>
            <person name="Vandervalk B.P."/>
            <person name="Kucuk E."/>
            <person name="Khan H."/>
            <person name="Gibb E.A."/>
            <person name="Pandoh P."/>
            <person name="Kirk H."/>
            <person name="Zhao Y."/>
            <person name="Jones M."/>
            <person name="Mungall A.J."/>
            <person name="Coope R."/>
            <person name="Pleasance S."/>
            <person name="Moore R.A."/>
            <person name="Holt R.A."/>
            <person name="Round J.M."/>
            <person name="Ohora S."/>
            <person name="Walle B.V."/>
            <person name="Veldhoen N."/>
            <person name="Helbing C.C."/>
            <person name="Birol I."/>
        </authorList>
    </citation>
    <scope>NUCLEOTIDE SEQUENCE [LARGE SCALE GENOMIC DNA]</scope>
</reference>
<dbReference type="EMBL" id="KV931593">
    <property type="protein sequence ID" value="PIO31690.1"/>
    <property type="molecule type" value="Genomic_DNA"/>
</dbReference>
<dbReference type="Proteomes" id="UP000228934">
    <property type="component" value="Unassembled WGS sequence"/>
</dbReference>
<keyword evidence="2" id="KW-1185">Reference proteome</keyword>
<accession>A0A2G9RUW1</accession>
<proteinExistence type="predicted"/>
<evidence type="ECO:0000313" key="1">
    <source>
        <dbReference type="EMBL" id="PIO31690.1"/>
    </source>
</evidence>
<dbReference type="OrthoDB" id="441660at2759"/>
<evidence type="ECO:0000313" key="2">
    <source>
        <dbReference type="Proteomes" id="UP000228934"/>
    </source>
</evidence>
<organism evidence="1 2">
    <name type="scientific">Aquarana catesbeiana</name>
    <name type="common">American bullfrog</name>
    <name type="synonym">Rana catesbeiana</name>
    <dbReference type="NCBI Taxonomy" id="8400"/>
    <lineage>
        <taxon>Eukaryota</taxon>
        <taxon>Metazoa</taxon>
        <taxon>Chordata</taxon>
        <taxon>Craniata</taxon>
        <taxon>Vertebrata</taxon>
        <taxon>Euteleostomi</taxon>
        <taxon>Amphibia</taxon>
        <taxon>Batrachia</taxon>
        <taxon>Anura</taxon>
        <taxon>Neobatrachia</taxon>
        <taxon>Ranoidea</taxon>
        <taxon>Ranidae</taxon>
        <taxon>Aquarana</taxon>
    </lineage>
</organism>
<dbReference type="AlphaFoldDB" id="A0A2G9RUW1"/>
<name>A0A2G9RUW1_AQUCT</name>
<sequence>MYESLILLDYEQSLMIGTGTVTRKGSTFKPMDTDVNNGSLERENHYDCPLRTNEYALPLTYPEPEYATPIIERHVMRDHTFSPECGYNVPVVALDRKHSSSGVSFSISSSAEDSGGDYQTPHRIHIEECEYDRPKVHSTWAAADCGDYQKPQYCTLAAEGYSSPRDCLKPINQTAITALL</sequence>
<protein>
    <submittedName>
        <fullName evidence="1">Uncharacterized protein</fullName>
    </submittedName>
</protein>
<gene>
    <name evidence="1" type="ORF">AB205_0166490</name>
</gene>